<organism evidence="1">
    <name type="scientific">Borrelia nietonii YOR</name>
    <dbReference type="NCBI Taxonomy" id="1293576"/>
    <lineage>
        <taxon>Bacteria</taxon>
        <taxon>Pseudomonadati</taxon>
        <taxon>Spirochaetota</taxon>
        <taxon>Spirochaetia</taxon>
        <taxon>Spirochaetales</taxon>
        <taxon>Borreliaceae</taxon>
        <taxon>Borrelia</taxon>
        <taxon>Borrelia nietonii</taxon>
    </lineage>
</organism>
<geneLocation type="plasmid" evidence="1">
    <name>unnamed</name>
</geneLocation>
<protein>
    <submittedName>
        <fullName evidence="1">Uncharacterized protein</fullName>
    </submittedName>
</protein>
<keyword evidence="1" id="KW-0614">Plasmid</keyword>
<accession>W5SCJ2</accession>
<evidence type="ECO:0000313" key="1">
    <source>
        <dbReference type="EMBL" id="AHH04363.1"/>
    </source>
</evidence>
<reference evidence="1" key="1">
    <citation type="submission" date="2013-02" db="EMBL/GenBank/DDBJ databases">
        <title>Comparative genomics of Borrelia species.</title>
        <authorList>
            <person name="Schwan T.G."/>
            <person name="Raffel S.J."/>
            <person name="Porcella S.F."/>
        </authorList>
    </citation>
    <scope>NUCLEOTIDE SEQUENCE</scope>
    <source>
        <strain evidence="1">YOR</strain>
        <plasmid evidence="1">unnamed</plasmid>
    </source>
</reference>
<dbReference type="HOGENOM" id="CLU_3363653_0_0_12"/>
<dbReference type="EMBL" id="CP004177">
    <property type="protein sequence ID" value="AHH04363.1"/>
    <property type="molecule type" value="Genomic_DNA"/>
</dbReference>
<proteinExistence type="predicted"/>
<dbReference type="AlphaFoldDB" id="W5SCJ2"/>
<gene>
    <name evidence="1" type="ORF">BHY_1412</name>
</gene>
<name>W5SCJ2_9SPIR</name>
<sequence length="35" mass="3653">MVLKEGNFTIGVAPKDAVVTGAIALRAMGLRVVVR</sequence>